<dbReference type="Gene3D" id="3.40.50.2000">
    <property type="entry name" value="Glycogen Phosphorylase B"/>
    <property type="match status" value="3"/>
</dbReference>
<name>A0A0B5BCH7_9BACT</name>
<dbReference type="KEGG" id="gpi:GPICK_14470"/>
<keyword evidence="4" id="KW-0663">Pyridoxal phosphate</keyword>
<keyword evidence="7" id="KW-1185">Reference proteome</keyword>
<evidence type="ECO:0000256" key="2">
    <source>
        <dbReference type="ARBA" id="ARBA00006047"/>
    </source>
</evidence>
<comment type="similarity">
    <text evidence="2">Belongs to the glycogen phosphorylase family.</text>
</comment>
<dbReference type="GO" id="GO:0008184">
    <property type="term" value="F:glycogen phosphorylase activity"/>
    <property type="evidence" value="ECO:0007669"/>
    <property type="project" value="InterPro"/>
</dbReference>
<protein>
    <submittedName>
        <fullName evidence="6">Alpha-glucan phosphorylase</fullName>
    </submittedName>
</protein>
<dbReference type="InterPro" id="IPR011834">
    <property type="entry name" value="Agluc_phsphrylas"/>
</dbReference>
<gene>
    <name evidence="6" type="ORF">GPICK_14470</name>
</gene>
<evidence type="ECO:0000259" key="5">
    <source>
        <dbReference type="Pfam" id="PF11897"/>
    </source>
</evidence>
<dbReference type="OrthoDB" id="7229284at2"/>
<dbReference type="Pfam" id="PF00343">
    <property type="entry name" value="Phosphorylase"/>
    <property type="match status" value="1"/>
</dbReference>
<dbReference type="InterPro" id="IPR024517">
    <property type="entry name" value="Glycogen_phosphorylase_DUF3417"/>
</dbReference>
<evidence type="ECO:0000256" key="3">
    <source>
        <dbReference type="ARBA" id="ARBA00022533"/>
    </source>
</evidence>
<dbReference type="PANTHER" id="PTHR42655:SF1">
    <property type="entry name" value="GLYCOGEN PHOSPHORYLASE"/>
    <property type="match status" value="1"/>
</dbReference>
<evidence type="ECO:0000256" key="4">
    <source>
        <dbReference type="PIRSR" id="PIRSR000460-1"/>
    </source>
</evidence>
<dbReference type="PIRSF" id="PIRSF000460">
    <property type="entry name" value="Pprylas_GlgP"/>
    <property type="match status" value="1"/>
</dbReference>
<organism evidence="6 7">
    <name type="scientific">Geobacter pickeringii</name>
    <dbReference type="NCBI Taxonomy" id="345632"/>
    <lineage>
        <taxon>Bacteria</taxon>
        <taxon>Pseudomonadati</taxon>
        <taxon>Thermodesulfobacteriota</taxon>
        <taxon>Desulfuromonadia</taxon>
        <taxon>Geobacterales</taxon>
        <taxon>Geobacteraceae</taxon>
        <taxon>Geobacter</taxon>
    </lineage>
</organism>
<keyword evidence="3" id="KW-0021">Allosteric enzyme</keyword>
<dbReference type="InterPro" id="IPR052182">
    <property type="entry name" value="Glycogen/Maltodextrin_Phosph"/>
</dbReference>
<feature type="domain" description="DUF3417" evidence="5">
    <location>
        <begin position="17"/>
        <end position="124"/>
    </location>
</feature>
<dbReference type="Pfam" id="PF11897">
    <property type="entry name" value="DUF3417"/>
    <property type="match status" value="1"/>
</dbReference>
<reference evidence="6 7" key="1">
    <citation type="journal article" date="2015" name="Genome Announc.">
        <title>Complete Genome of Geobacter pickeringii G13T, a Metal-Reducing Isolate from Sedimentary Kaolin Deposits.</title>
        <authorList>
            <person name="Badalamenti J.P."/>
            <person name="Bond D.R."/>
        </authorList>
    </citation>
    <scope>NUCLEOTIDE SEQUENCE [LARGE SCALE GENOMIC DNA]</scope>
    <source>
        <strain evidence="6 7">G13</strain>
    </source>
</reference>
<dbReference type="AlphaFoldDB" id="A0A0B5BCH7"/>
<dbReference type="EMBL" id="CP009788">
    <property type="protein sequence ID" value="AJE04398.1"/>
    <property type="molecule type" value="Genomic_DNA"/>
</dbReference>
<accession>A0A0B5BCH7</accession>
<dbReference type="CDD" id="cd04299">
    <property type="entry name" value="GT35_Glycogen_Phosphorylase-like"/>
    <property type="match status" value="1"/>
</dbReference>
<dbReference type="NCBIfam" id="TIGR02094">
    <property type="entry name" value="more_P_ylases"/>
    <property type="match status" value="1"/>
</dbReference>
<dbReference type="HOGENOM" id="CLU_015112_0_0_7"/>
<dbReference type="PANTHER" id="PTHR42655">
    <property type="entry name" value="GLYCOGEN PHOSPHORYLASE"/>
    <property type="match status" value="1"/>
</dbReference>
<proteinExistence type="inferred from homology"/>
<dbReference type="GO" id="GO:0005975">
    <property type="term" value="P:carbohydrate metabolic process"/>
    <property type="evidence" value="ECO:0007669"/>
    <property type="project" value="InterPro"/>
</dbReference>
<evidence type="ECO:0000313" key="6">
    <source>
        <dbReference type="EMBL" id="AJE04398.1"/>
    </source>
</evidence>
<comment type="catalytic activity">
    <reaction evidence="1">
        <text>[(1-&gt;4)-alpha-D-glucosyl](n) + phosphate = [(1-&gt;4)-alpha-D-glucosyl](n-1) + alpha-D-glucose 1-phosphate</text>
        <dbReference type="Rhea" id="RHEA:41732"/>
        <dbReference type="Rhea" id="RHEA-COMP:9584"/>
        <dbReference type="Rhea" id="RHEA-COMP:9586"/>
        <dbReference type="ChEBI" id="CHEBI:15444"/>
        <dbReference type="ChEBI" id="CHEBI:43474"/>
        <dbReference type="ChEBI" id="CHEBI:58601"/>
        <dbReference type="EC" id="2.4.1.1"/>
    </reaction>
</comment>
<evidence type="ECO:0000313" key="7">
    <source>
        <dbReference type="Proteomes" id="UP000057609"/>
    </source>
</evidence>
<sequence>MDFVRSIHRFTVLPTLSGELAPLQKLAYNLWWTWEPEGVELFKRLDIDLWQQTRHNPVEMLGILQQTTLEKLVADEGFMSQLQRVSEKFRDYMGARTWFDRSCNGGKSLIAAYFSMEFGLHESLPTYSGGLGILAGDHLKSASDLGIPLVGIGLLYRQGYFRQYLNIEGWQQELYPENDFYNLPLRLERDESGEPVAVVLDMAGRTVTAHIWSVQVGRVPLYLLDTNLEGNAPEDREITAQLYGGDQEMRIRQEILLGVGGIRALHQLGITPNVCHMNEGHAAFLALERTRLLMEEHGLSFAEAMEAVRAGNIFTTHTPVDAGIDHFPPDLLERYLGRLYRSLGISREEFLGLGRINPRNLNETFCMAVLALKLANHANGVSQLHGEISRRMWKNLWPELPDEHIPITSVTNGVHTKTWLSNEMAGLLTRYLGSRWREDSTDPVLWKRVANIPDSELWRTHERCRERLVLFARRRLKDHLRQVGATAKEIAAAEEVLDPEALTIGFARRFATYKRGTLLFRDLARLERILGSSDRPVQIIFAGKAHPHDVEGKELIREIFQHSIGGRFRGKIVFIEDYDMAVARHLVQGVDVWLNTPRRPLEASGTSGMKVAFNGGLNMSVLDGWWPEGYRGNNGWAIGNGEVYDDVDYQNEVESRAIYDLLEKEIVPLFYDRGTDDIPRGWLSCIKASLQTLCPLFSTERMVQEYTQLCYLPAYGQWEKLSGDRLALAVDLTRWKGEMHRGWSQVRVTRLDAGATAEVPLGAAIPVTAEVSLGDILPDQVTVDLYCGVLDSRGNIVGGELLPLSHGGAVSDGLHRFAGKIEPHFCGRHGFMVRVMPRHPKIGPVYEQGLLAWG</sequence>
<dbReference type="Proteomes" id="UP000057609">
    <property type="component" value="Chromosome"/>
</dbReference>
<dbReference type="InterPro" id="IPR000811">
    <property type="entry name" value="Glyco_trans_35"/>
</dbReference>
<evidence type="ECO:0000256" key="1">
    <source>
        <dbReference type="ARBA" id="ARBA00001275"/>
    </source>
</evidence>
<feature type="modified residue" description="N6-(pyridoxal phosphate)lysine" evidence="4">
    <location>
        <position position="610"/>
    </location>
</feature>
<dbReference type="RefSeq" id="WP_039744359.1">
    <property type="nucleotide sequence ID" value="NZ_CP009788.1"/>
</dbReference>
<dbReference type="STRING" id="345632.GPICK_14470"/>
<dbReference type="SUPFAM" id="SSF53756">
    <property type="entry name" value="UDP-Glycosyltransferase/glycogen phosphorylase"/>
    <property type="match status" value="1"/>
</dbReference>
<dbReference type="GO" id="GO:0030170">
    <property type="term" value="F:pyridoxal phosphate binding"/>
    <property type="evidence" value="ECO:0007669"/>
    <property type="project" value="InterPro"/>
</dbReference>